<feature type="transmembrane region" description="Helical" evidence="1">
    <location>
        <begin position="163"/>
        <end position="186"/>
    </location>
</feature>
<sequence>MDPSDNRDRRLVRRTVQLFAGLVLYGVSMAFMVESALGLNPWDVFHQGLSKVTGISFGLVVILLGIPILLLWIPLRQRPGFGTLANIVVVGFAVDAALSVLPAGGTIPARIGYLVGGILLNGLATGLYIGSRFGPGPRDGLMTGIVGRFPRLSIRLVRTTIEVLVLGVGFLLGGTVGIGTVAYALAIGPLVHLFLPWCTVGGAARPGLTFTHAAPASTKD</sequence>
<keyword evidence="1" id="KW-0812">Transmembrane</keyword>
<gene>
    <name evidence="2" type="ORF">OWR29_11975</name>
</gene>
<keyword evidence="1" id="KW-0472">Membrane</keyword>
<evidence type="ECO:0000313" key="3">
    <source>
        <dbReference type="Proteomes" id="UP001151002"/>
    </source>
</evidence>
<protein>
    <recommendedName>
        <fullName evidence="4">Membrane protein YczE</fullName>
    </recommendedName>
</protein>
<dbReference type="EMBL" id="JAPNTZ010000004">
    <property type="protein sequence ID" value="MCY1138717.1"/>
    <property type="molecule type" value="Genomic_DNA"/>
</dbReference>
<feature type="transmembrane region" description="Helical" evidence="1">
    <location>
        <begin position="12"/>
        <end position="32"/>
    </location>
</feature>
<evidence type="ECO:0008006" key="4">
    <source>
        <dbReference type="Google" id="ProtNLM"/>
    </source>
</evidence>
<evidence type="ECO:0000256" key="1">
    <source>
        <dbReference type="SAM" id="Phobius"/>
    </source>
</evidence>
<keyword evidence="3" id="KW-1185">Reference proteome</keyword>
<evidence type="ECO:0000313" key="2">
    <source>
        <dbReference type="EMBL" id="MCY1138717.1"/>
    </source>
</evidence>
<feature type="transmembrane region" description="Helical" evidence="1">
    <location>
        <begin position="84"/>
        <end position="105"/>
    </location>
</feature>
<dbReference type="RefSeq" id="WP_267562764.1">
    <property type="nucleotide sequence ID" value="NZ_JAPNTZ010000004.1"/>
</dbReference>
<accession>A0ABT4AXY3</accession>
<dbReference type="InterPro" id="IPR038750">
    <property type="entry name" value="YczE/YyaS-like"/>
</dbReference>
<reference evidence="2" key="1">
    <citation type="submission" date="2022-11" db="EMBL/GenBank/DDBJ databases">
        <authorList>
            <person name="Somphong A."/>
            <person name="Phongsopitanun W."/>
        </authorList>
    </citation>
    <scope>NUCLEOTIDE SEQUENCE</scope>
    <source>
        <strain evidence="2">Pm04-4</strain>
    </source>
</reference>
<dbReference type="PANTHER" id="PTHR40078">
    <property type="entry name" value="INTEGRAL MEMBRANE PROTEIN-RELATED"/>
    <property type="match status" value="1"/>
</dbReference>
<dbReference type="Proteomes" id="UP001151002">
    <property type="component" value="Unassembled WGS sequence"/>
</dbReference>
<name>A0ABT4AXY3_9ACTN</name>
<keyword evidence="1" id="KW-1133">Transmembrane helix</keyword>
<comment type="caution">
    <text evidence="2">The sequence shown here is derived from an EMBL/GenBank/DDBJ whole genome shotgun (WGS) entry which is preliminary data.</text>
</comment>
<feature type="transmembrane region" description="Helical" evidence="1">
    <location>
        <begin position="52"/>
        <end position="72"/>
    </location>
</feature>
<dbReference type="PANTHER" id="PTHR40078:SF1">
    <property type="entry name" value="INTEGRAL MEMBRANE PROTEIN"/>
    <property type="match status" value="1"/>
</dbReference>
<dbReference type="Pfam" id="PF19700">
    <property type="entry name" value="DUF6198"/>
    <property type="match status" value="1"/>
</dbReference>
<organism evidence="2 3">
    <name type="scientific">Paractinoplanes pyxinae</name>
    <dbReference type="NCBI Taxonomy" id="2997416"/>
    <lineage>
        <taxon>Bacteria</taxon>
        <taxon>Bacillati</taxon>
        <taxon>Actinomycetota</taxon>
        <taxon>Actinomycetes</taxon>
        <taxon>Micromonosporales</taxon>
        <taxon>Micromonosporaceae</taxon>
        <taxon>Paractinoplanes</taxon>
    </lineage>
</organism>
<proteinExistence type="predicted"/>
<feature type="transmembrane region" description="Helical" evidence="1">
    <location>
        <begin position="111"/>
        <end position="129"/>
    </location>
</feature>